<reference evidence="2" key="1">
    <citation type="submission" date="2022-08" db="EMBL/GenBank/DDBJ databases">
        <title>Genome sequencing of akame (Lates japonicus).</title>
        <authorList>
            <person name="Hashiguchi Y."/>
            <person name="Takahashi H."/>
        </authorList>
    </citation>
    <scope>NUCLEOTIDE SEQUENCE</scope>
    <source>
        <strain evidence="2">Kochi</strain>
    </source>
</reference>
<sequence>MFRIQPLMDEVAPARPAPPEKERWQLMRRMSGDKSKNWHDPNSYGGIASLFLHFVVVATTNAPSLHCEINSTKQGSMSHKNFLSELVSQLCGVDRQSLT</sequence>
<dbReference type="EMBL" id="BRZM01000044">
    <property type="protein sequence ID" value="GLD61317.1"/>
    <property type="molecule type" value="Genomic_DNA"/>
</dbReference>
<evidence type="ECO:0000256" key="1">
    <source>
        <dbReference type="SAM" id="MobiDB-lite"/>
    </source>
</evidence>
<proteinExistence type="predicted"/>
<evidence type="ECO:0000313" key="2">
    <source>
        <dbReference type="EMBL" id="GLD61317.1"/>
    </source>
</evidence>
<comment type="caution">
    <text evidence="2">The sequence shown here is derived from an EMBL/GenBank/DDBJ whole genome shotgun (WGS) entry which is preliminary data.</text>
</comment>
<evidence type="ECO:0000313" key="3">
    <source>
        <dbReference type="Proteomes" id="UP001279410"/>
    </source>
</evidence>
<accession>A0AAD3MTS1</accession>
<keyword evidence="3" id="KW-1185">Reference proteome</keyword>
<dbReference type="Proteomes" id="UP001279410">
    <property type="component" value="Unassembled WGS sequence"/>
</dbReference>
<protein>
    <submittedName>
        <fullName evidence="2">PiggyBac transposable element-derived protein 4-like protein</fullName>
    </submittedName>
</protein>
<gene>
    <name evidence="2" type="ORF">AKAME5_001314500</name>
</gene>
<feature type="region of interest" description="Disordered" evidence="1">
    <location>
        <begin position="1"/>
        <end position="20"/>
    </location>
</feature>
<organism evidence="2 3">
    <name type="scientific">Lates japonicus</name>
    <name type="common">Japanese lates</name>
    <dbReference type="NCBI Taxonomy" id="270547"/>
    <lineage>
        <taxon>Eukaryota</taxon>
        <taxon>Metazoa</taxon>
        <taxon>Chordata</taxon>
        <taxon>Craniata</taxon>
        <taxon>Vertebrata</taxon>
        <taxon>Euteleostomi</taxon>
        <taxon>Actinopterygii</taxon>
        <taxon>Neopterygii</taxon>
        <taxon>Teleostei</taxon>
        <taxon>Neoteleostei</taxon>
        <taxon>Acanthomorphata</taxon>
        <taxon>Carangaria</taxon>
        <taxon>Carangaria incertae sedis</taxon>
        <taxon>Centropomidae</taxon>
        <taxon>Lates</taxon>
    </lineage>
</organism>
<dbReference type="AlphaFoldDB" id="A0AAD3MTS1"/>
<name>A0AAD3MTS1_LATJO</name>